<keyword evidence="3" id="KW-1185">Reference proteome</keyword>
<gene>
    <name evidence="2" type="ORF">PACLA_8A051804</name>
</gene>
<evidence type="ECO:0000313" key="2">
    <source>
        <dbReference type="EMBL" id="CAB3983139.1"/>
    </source>
</evidence>
<evidence type="ECO:0000256" key="1">
    <source>
        <dbReference type="SAM" id="MobiDB-lite"/>
    </source>
</evidence>
<proteinExistence type="predicted"/>
<comment type="caution">
    <text evidence="2">The sequence shown here is derived from an EMBL/GenBank/DDBJ whole genome shotgun (WGS) entry which is preliminary data.</text>
</comment>
<accession>A0A6S7G2V9</accession>
<feature type="compositionally biased region" description="Polar residues" evidence="1">
    <location>
        <begin position="1"/>
        <end position="11"/>
    </location>
</feature>
<dbReference type="AlphaFoldDB" id="A0A6S7G2V9"/>
<dbReference type="Proteomes" id="UP001152795">
    <property type="component" value="Unassembled WGS sequence"/>
</dbReference>
<evidence type="ECO:0000313" key="3">
    <source>
        <dbReference type="Proteomes" id="UP001152795"/>
    </source>
</evidence>
<name>A0A6S7G2V9_PARCT</name>
<feature type="region of interest" description="Disordered" evidence="1">
    <location>
        <begin position="39"/>
        <end position="60"/>
    </location>
</feature>
<dbReference type="EMBL" id="CACRXK020000581">
    <property type="protein sequence ID" value="CAB3983139.1"/>
    <property type="molecule type" value="Genomic_DNA"/>
</dbReference>
<sequence length="117" mass="13247">MVETNPSTAEPITNPVKTHVKDPRMVEAGRRLAKISQEAKARKRAQRKEAAKEEQNALDTENRSAGTVLIYIHTVEATEAKRKAIEAECKESEDRMLDTLETRFSLILEKKLKDENA</sequence>
<feature type="region of interest" description="Disordered" evidence="1">
    <location>
        <begin position="1"/>
        <end position="20"/>
    </location>
</feature>
<protein>
    <submittedName>
        <fullName evidence="2">Uncharacterized protein</fullName>
    </submittedName>
</protein>
<organism evidence="2 3">
    <name type="scientific">Paramuricea clavata</name>
    <name type="common">Red gorgonian</name>
    <name type="synonym">Violescent sea-whip</name>
    <dbReference type="NCBI Taxonomy" id="317549"/>
    <lineage>
        <taxon>Eukaryota</taxon>
        <taxon>Metazoa</taxon>
        <taxon>Cnidaria</taxon>
        <taxon>Anthozoa</taxon>
        <taxon>Octocorallia</taxon>
        <taxon>Malacalcyonacea</taxon>
        <taxon>Plexauridae</taxon>
        <taxon>Paramuricea</taxon>
    </lineage>
</organism>
<reference evidence="2" key="1">
    <citation type="submission" date="2020-04" db="EMBL/GenBank/DDBJ databases">
        <authorList>
            <person name="Alioto T."/>
            <person name="Alioto T."/>
            <person name="Gomez Garrido J."/>
        </authorList>
    </citation>
    <scope>NUCLEOTIDE SEQUENCE</scope>
    <source>
        <strain evidence="2">A484AB</strain>
    </source>
</reference>